<proteinExistence type="predicted"/>
<gene>
    <name evidence="1" type="ORF">FRX31_027920</name>
</gene>
<keyword evidence="2" id="KW-1185">Reference proteome</keyword>
<evidence type="ECO:0000313" key="1">
    <source>
        <dbReference type="EMBL" id="KAF5182493.1"/>
    </source>
</evidence>
<protein>
    <submittedName>
        <fullName evidence="1">Uncharacterized protein</fullName>
    </submittedName>
</protein>
<dbReference type="Proteomes" id="UP000554482">
    <property type="component" value="Unassembled WGS sequence"/>
</dbReference>
<dbReference type="OrthoDB" id="1738562at2759"/>
<evidence type="ECO:0000313" key="2">
    <source>
        <dbReference type="Proteomes" id="UP000554482"/>
    </source>
</evidence>
<reference evidence="1 2" key="1">
    <citation type="submission" date="2020-06" db="EMBL/GenBank/DDBJ databases">
        <title>Transcriptomic and genomic resources for Thalictrum thalictroides and T. hernandezii: Facilitating candidate gene discovery in an emerging model plant lineage.</title>
        <authorList>
            <person name="Arias T."/>
            <person name="Riano-Pachon D.M."/>
            <person name="Di Stilio V.S."/>
        </authorList>
    </citation>
    <scope>NUCLEOTIDE SEQUENCE [LARGE SCALE GENOMIC DNA]</scope>
    <source>
        <strain evidence="2">cv. WT478/WT964</strain>
        <tissue evidence="1">Leaves</tissue>
    </source>
</reference>
<organism evidence="1 2">
    <name type="scientific">Thalictrum thalictroides</name>
    <name type="common">Rue-anemone</name>
    <name type="synonym">Anemone thalictroides</name>
    <dbReference type="NCBI Taxonomy" id="46969"/>
    <lineage>
        <taxon>Eukaryota</taxon>
        <taxon>Viridiplantae</taxon>
        <taxon>Streptophyta</taxon>
        <taxon>Embryophyta</taxon>
        <taxon>Tracheophyta</taxon>
        <taxon>Spermatophyta</taxon>
        <taxon>Magnoliopsida</taxon>
        <taxon>Ranunculales</taxon>
        <taxon>Ranunculaceae</taxon>
        <taxon>Thalictroideae</taxon>
        <taxon>Thalictrum</taxon>
    </lineage>
</organism>
<dbReference type="EMBL" id="JABWDY010034665">
    <property type="protein sequence ID" value="KAF5182493.1"/>
    <property type="molecule type" value="Genomic_DNA"/>
</dbReference>
<sequence length="94" mass="10333">MYVDFEIVQSIAKTNGLLDFVPIFDPEEPEVLEIDSVLIVDTDPIVETITPSPVTLNPLPLELMYAQLDSNGSYPVIISASLTTEQKGQLIDVI</sequence>
<accession>A0A7J6VC85</accession>
<comment type="caution">
    <text evidence="1">The sequence shown here is derived from an EMBL/GenBank/DDBJ whole genome shotgun (WGS) entry which is preliminary data.</text>
</comment>
<dbReference type="AlphaFoldDB" id="A0A7J6VC85"/>
<name>A0A7J6VC85_THATH</name>